<gene>
    <name evidence="1" type="ORF">TNCT_486481</name>
</gene>
<dbReference type="Proteomes" id="UP000887116">
    <property type="component" value="Unassembled WGS sequence"/>
</dbReference>
<accession>A0A8X6F240</accession>
<sequence>MANPIEGFFGRKRDLPLIEHAIEPGIIHKKGFISDFCSIRDSNFSENLISITLIGLWFIPHNEQIDPCVRVLSLITIETNLYICNVQGKVLTGVVMLMLKYSFKFIRLLDNDEEKSDKHRFEKLRVHHTADAKCNEDLRYGLVSLETRREQHGFDLGYASLSFSHADPMGISAGWETRQTKNSQLRRKLGLRLKESKKLSRHSPLAHSTYR</sequence>
<organism evidence="1 2">
    <name type="scientific">Trichonephila clavata</name>
    <name type="common">Joro spider</name>
    <name type="synonym">Nephila clavata</name>
    <dbReference type="NCBI Taxonomy" id="2740835"/>
    <lineage>
        <taxon>Eukaryota</taxon>
        <taxon>Metazoa</taxon>
        <taxon>Ecdysozoa</taxon>
        <taxon>Arthropoda</taxon>
        <taxon>Chelicerata</taxon>
        <taxon>Arachnida</taxon>
        <taxon>Araneae</taxon>
        <taxon>Araneomorphae</taxon>
        <taxon>Entelegynae</taxon>
        <taxon>Araneoidea</taxon>
        <taxon>Nephilidae</taxon>
        <taxon>Trichonephila</taxon>
    </lineage>
</organism>
<dbReference type="EMBL" id="BMAO01010456">
    <property type="protein sequence ID" value="GFQ67379.1"/>
    <property type="molecule type" value="Genomic_DNA"/>
</dbReference>
<reference evidence="1" key="1">
    <citation type="submission" date="2020-07" db="EMBL/GenBank/DDBJ databases">
        <title>Multicomponent nature underlies the extraordinary mechanical properties of spider dragline silk.</title>
        <authorList>
            <person name="Kono N."/>
            <person name="Nakamura H."/>
            <person name="Mori M."/>
            <person name="Yoshida Y."/>
            <person name="Ohtoshi R."/>
            <person name="Malay A.D."/>
            <person name="Moran D.A.P."/>
            <person name="Tomita M."/>
            <person name="Numata K."/>
            <person name="Arakawa K."/>
        </authorList>
    </citation>
    <scope>NUCLEOTIDE SEQUENCE</scope>
</reference>
<proteinExistence type="predicted"/>
<comment type="caution">
    <text evidence="1">The sequence shown here is derived from an EMBL/GenBank/DDBJ whole genome shotgun (WGS) entry which is preliminary data.</text>
</comment>
<name>A0A8X6F240_TRICU</name>
<dbReference type="AlphaFoldDB" id="A0A8X6F240"/>
<evidence type="ECO:0000313" key="1">
    <source>
        <dbReference type="EMBL" id="GFQ67379.1"/>
    </source>
</evidence>
<protein>
    <submittedName>
        <fullName evidence="1">Uncharacterized protein</fullName>
    </submittedName>
</protein>
<evidence type="ECO:0000313" key="2">
    <source>
        <dbReference type="Proteomes" id="UP000887116"/>
    </source>
</evidence>
<keyword evidence="2" id="KW-1185">Reference proteome</keyword>